<evidence type="ECO:0000313" key="2">
    <source>
        <dbReference type="EMBL" id="RUS31173.1"/>
    </source>
</evidence>
<feature type="compositionally biased region" description="Basic residues" evidence="1">
    <location>
        <begin position="23"/>
        <end position="47"/>
    </location>
</feature>
<gene>
    <name evidence="2" type="ORF">BC938DRAFT_478323</name>
</gene>
<feature type="compositionally biased region" description="Basic and acidic residues" evidence="1">
    <location>
        <begin position="1"/>
        <end position="16"/>
    </location>
</feature>
<dbReference type="EMBL" id="RBNJ01003209">
    <property type="protein sequence ID" value="RUS31173.1"/>
    <property type="molecule type" value="Genomic_DNA"/>
</dbReference>
<evidence type="ECO:0000256" key="1">
    <source>
        <dbReference type="SAM" id="MobiDB-lite"/>
    </source>
</evidence>
<protein>
    <submittedName>
        <fullName evidence="2">Uncharacterized protein</fullName>
    </submittedName>
</protein>
<name>A0A433QN05_9FUNG</name>
<organism evidence="2 3">
    <name type="scientific">Jimgerdemannia flammicorona</name>
    <dbReference type="NCBI Taxonomy" id="994334"/>
    <lineage>
        <taxon>Eukaryota</taxon>
        <taxon>Fungi</taxon>
        <taxon>Fungi incertae sedis</taxon>
        <taxon>Mucoromycota</taxon>
        <taxon>Mucoromycotina</taxon>
        <taxon>Endogonomycetes</taxon>
        <taxon>Endogonales</taxon>
        <taxon>Endogonaceae</taxon>
        <taxon>Jimgerdemannia</taxon>
    </lineage>
</organism>
<sequence>MDRVNNSDKRHDHKDAFVAVKSRQQHLKHTGSTRSRKTLTRPPRGRQKRVNVVHLQDLATLESAFTKNHLPD</sequence>
<feature type="region of interest" description="Disordered" evidence="1">
    <location>
        <begin position="1"/>
        <end position="47"/>
    </location>
</feature>
<evidence type="ECO:0000313" key="3">
    <source>
        <dbReference type="Proteomes" id="UP000274822"/>
    </source>
</evidence>
<reference evidence="2 3" key="1">
    <citation type="journal article" date="2018" name="New Phytol.">
        <title>Phylogenomics of Endogonaceae and evolution of mycorrhizas within Mucoromycota.</title>
        <authorList>
            <person name="Chang Y."/>
            <person name="Desiro A."/>
            <person name="Na H."/>
            <person name="Sandor L."/>
            <person name="Lipzen A."/>
            <person name="Clum A."/>
            <person name="Barry K."/>
            <person name="Grigoriev I.V."/>
            <person name="Martin F.M."/>
            <person name="Stajich J.E."/>
            <person name="Smith M.E."/>
            <person name="Bonito G."/>
            <person name="Spatafora J.W."/>
        </authorList>
    </citation>
    <scope>NUCLEOTIDE SEQUENCE [LARGE SCALE GENOMIC DNA]</scope>
    <source>
        <strain evidence="2 3">AD002</strain>
    </source>
</reference>
<dbReference type="Proteomes" id="UP000274822">
    <property type="component" value="Unassembled WGS sequence"/>
</dbReference>
<comment type="caution">
    <text evidence="2">The sequence shown here is derived from an EMBL/GenBank/DDBJ whole genome shotgun (WGS) entry which is preliminary data.</text>
</comment>
<keyword evidence="3" id="KW-1185">Reference proteome</keyword>
<dbReference type="AlphaFoldDB" id="A0A433QN05"/>
<proteinExistence type="predicted"/>
<accession>A0A433QN05</accession>